<dbReference type="GO" id="GO:0008168">
    <property type="term" value="F:methyltransferase activity"/>
    <property type="evidence" value="ECO:0007669"/>
    <property type="project" value="UniProtKB-KW"/>
</dbReference>
<evidence type="ECO:0000259" key="1">
    <source>
        <dbReference type="Pfam" id="PF13649"/>
    </source>
</evidence>
<dbReference type="InterPro" id="IPR041698">
    <property type="entry name" value="Methyltransf_25"/>
</dbReference>
<reference evidence="2 3" key="1">
    <citation type="submission" date="2023-02" db="EMBL/GenBank/DDBJ databases">
        <title>Genome Sequence of L. cardiaca H63T.</title>
        <authorList>
            <person name="Lopez A.E."/>
            <person name="Cianciotto N.P."/>
        </authorList>
    </citation>
    <scope>NUCLEOTIDE SEQUENCE [LARGE SCALE GENOMIC DNA]</scope>
    <source>
        <strain evidence="2 3">H63</strain>
    </source>
</reference>
<dbReference type="EMBL" id="CP119078">
    <property type="protein sequence ID" value="WED42772.1"/>
    <property type="molecule type" value="Genomic_DNA"/>
</dbReference>
<keyword evidence="3" id="KW-1185">Reference proteome</keyword>
<gene>
    <name evidence="2" type="ORF">PXX05_12840</name>
</gene>
<accession>A0ABY8AUG1</accession>
<dbReference type="SUPFAM" id="SSF53335">
    <property type="entry name" value="S-adenosyl-L-methionine-dependent methyltransferases"/>
    <property type="match status" value="1"/>
</dbReference>
<dbReference type="Proteomes" id="UP001222087">
    <property type="component" value="Chromosome"/>
</dbReference>
<keyword evidence="2" id="KW-0808">Transferase</keyword>
<protein>
    <submittedName>
        <fullName evidence="2">Class I SAM-dependent methyltransferase</fullName>
    </submittedName>
</protein>
<proteinExistence type="predicted"/>
<evidence type="ECO:0000313" key="2">
    <source>
        <dbReference type="EMBL" id="WED42772.1"/>
    </source>
</evidence>
<dbReference type="GO" id="GO:0032259">
    <property type="term" value="P:methylation"/>
    <property type="evidence" value="ECO:0007669"/>
    <property type="project" value="UniProtKB-KW"/>
</dbReference>
<organism evidence="2 3">
    <name type="scientific">Legionella cardiaca</name>
    <dbReference type="NCBI Taxonomy" id="1071983"/>
    <lineage>
        <taxon>Bacteria</taxon>
        <taxon>Pseudomonadati</taxon>
        <taxon>Pseudomonadota</taxon>
        <taxon>Gammaproteobacteria</taxon>
        <taxon>Legionellales</taxon>
        <taxon>Legionellaceae</taxon>
        <taxon>Legionella</taxon>
    </lineage>
</organism>
<dbReference type="Gene3D" id="3.40.50.150">
    <property type="entry name" value="Vaccinia Virus protein VP39"/>
    <property type="match status" value="1"/>
</dbReference>
<name>A0ABY8AUG1_9GAMM</name>
<dbReference type="InterPro" id="IPR029063">
    <property type="entry name" value="SAM-dependent_MTases_sf"/>
</dbReference>
<feature type="domain" description="Methyltransferase" evidence="1">
    <location>
        <begin position="149"/>
        <end position="229"/>
    </location>
</feature>
<evidence type="ECO:0000313" key="3">
    <source>
        <dbReference type="Proteomes" id="UP001222087"/>
    </source>
</evidence>
<dbReference type="CDD" id="cd02440">
    <property type="entry name" value="AdoMet_MTases"/>
    <property type="match status" value="1"/>
</dbReference>
<dbReference type="RefSeq" id="WP_275088588.1">
    <property type="nucleotide sequence ID" value="NZ_CP119078.1"/>
</dbReference>
<keyword evidence="2" id="KW-0489">Methyltransferase</keyword>
<sequence>MTQFTEEQLISHEDIKEPLEVCVQKISTRLQQEEKPHDILKQQLTILAQLQEFDFGRFLLQNRGINGYWTHYMVTHPLHGRMTGKNNRGKPFSALERFILDKAPTMLGTQERFEIFLRENQKAARNGAKLACIPCGMMSELLYLDLTSYTDISLVGIDYDLETLNDARHLAEKKQLTDKLKLHHADAWHLNIHDEFDLISSNGLTIYEPSDERVIALFQGFYNALKPQGKLVTSFLTPPPNLTAHCEWDMSVIVPQDLLLQKMVFVDVLNAKFQCYRSTEQTRNQLATVGFTEIEFFYDKGKMFPTVVAYKK</sequence>
<dbReference type="Pfam" id="PF13649">
    <property type="entry name" value="Methyltransf_25"/>
    <property type="match status" value="1"/>
</dbReference>